<reference evidence="1 2" key="1">
    <citation type="submission" date="2019-03" db="EMBL/GenBank/DDBJ databases">
        <title>Genomic Encyclopedia of Type Strains, Phase IV (KMG-IV): sequencing the most valuable type-strain genomes for metagenomic binning, comparative biology and taxonomic classification.</title>
        <authorList>
            <person name="Goeker M."/>
        </authorList>
    </citation>
    <scope>NUCLEOTIDE SEQUENCE [LARGE SCALE GENOMIC DNA]</scope>
    <source>
        <strain evidence="1 2">DSM 23802</strain>
    </source>
</reference>
<gene>
    <name evidence="1" type="ORF">EDD72_11071</name>
</gene>
<dbReference type="Pfam" id="PF06124">
    <property type="entry name" value="DUF960"/>
    <property type="match status" value="1"/>
</dbReference>
<dbReference type="RefSeq" id="WP_165895013.1">
    <property type="nucleotide sequence ID" value="NZ_SMAB01000010.1"/>
</dbReference>
<dbReference type="InterPro" id="IPR009303">
    <property type="entry name" value="DUF960"/>
</dbReference>
<sequence length="102" mass="12031">MSRKRKPKYVTKAVSEEISVEIQALLWGLMDILATKRKERMDYLQVFEISATKKHIHIVNKQEKPPIQEKFVFSNVSIVTKNVVVWIIDDHEKQVMLFPSDY</sequence>
<evidence type="ECO:0000313" key="1">
    <source>
        <dbReference type="EMBL" id="TCS82135.1"/>
    </source>
</evidence>
<accession>A0A4R3KG38</accession>
<keyword evidence="2" id="KW-1185">Reference proteome</keyword>
<dbReference type="Proteomes" id="UP000295788">
    <property type="component" value="Unassembled WGS sequence"/>
</dbReference>
<evidence type="ECO:0000313" key="2">
    <source>
        <dbReference type="Proteomes" id="UP000295788"/>
    </source>
</evidence>
<comment type="caution">
    <text evidence="1">The sequence shown here is derived from an EMBL/GenBank/DDBJ whole genome shotgun (WGS) entry which is preliminary data.</text>
</comment>
<dbReference type="EMBL" id="SMAB01000010">
    <property type="protein sequence ID" value="TCS82135.1"/>
    <property type="molecule type" value="Genomic_DNA"/>
</dbReference>
<protein>
    <submittedName>
        <fullName evidence="1">Uncharacterized protein DUF960</fullName>
    </submittedName>
</protein>
<name>A0A4R3KG38_9BACI</name>
<dbReference type="Gene3D" id="3.10.450.150">
    <property type="entry name" value="enterococcus faecalis protein"/>
    <property type="match status" value="1"/>
</dbReference>
<proteinExistence type="predicted"/>
<dbReference type="AlphaFoldDB" id="A0A4R3KG38"/>
<organism evidence="1 2">
    <name type="scientific">Tepidibacillus fermentans</name>
    <dbReference type="NCBI Taxonomy" id="1281767"/>
    <lineage>
        <taxon>Bacteria</taxon>
        <taxon>Bacillati</taxon>
        <taxon>Bacillota</taxon>
        <taxon>Bacilli</taxon>
        <taxon>Bacillales</taxon>
        <taxon>Bacillaceae</taxon>
        <taxon>Tepidibacillus</taxon>
    </lineage>
</organism>